<dbReference type="Gene3D" id="3.90.550.10">
    <property type="entry name" value="Spore Coat Polysaccharide Biosynthesis Protein SpsA, Chain A"/>
    <property type="match status" value="1"/>
</dbReference>
<dbReference type="EC" id="2.4.-.-" evidence="2"/>
<reference evidence="2" key="1">
    <citation type="submission" date="2016-10" db="EMBL/GenBank/DDBJ databases">
        <title>Sequence of Gallionella enrichment culture.</title>
        <authorList>
            <person name="Poehlein A."/>
            <person name="Muehling M."/>
            <person name="Daniel R."/>
        </authorList>
    </citation>
    <scope>NUCLEOTIDE SEQUENCE</scope>
</reference>
<protein>
    <submittedName>
        <fullName evidence="2">Putative glycosyltransferase EpsJ</fullName>
        <ecNumber evidence="2">2.4.-.-</ecNumber>
    </submittedName>
</protein>
<dbReference type="PANTHER" id="PTHR22916:SF3">
    <property type="entry name" value="UDP-GLCNAC:BETAGAL BETA-1,3-N-ACETYLGLUCOSAMINYLTRANSFERASE-LIKE PROTEIN 1"/>
    <property type="match status" value="1"/>
</dbReference>
<dbReference type="EMBL" id="MLJW01000010">
    <property type="protein sequence ID" value="OIR14980.1"/>
    <property type="molecule type" value="Genomic_DNA"/>
</dbReference>
<organism evidence="2">
    <name type="scientific">mine drainage metagenome</name>
    <dbReference type="NCBI Taxonomy" id="410659"/>
    <lineage>
        <taxon>unclassified sequences</taxon>
        <taxon>metagenomes</taxon>
        <taxon>ecological metagenomes</taxon>
    </lineage>
</organism>
<feature type="domain" description="Glycosyltransferase 2-like" evidence="1">
    <location>
        <begin position="7"/>
        <end position="113"/>
    </location>
</feature>
<dbReference type="AlphaFoldDB" id="A0A1J5TMQ0"/>
<dbReference type="CDD" id="cd00761">
    <property type="entry name" value="Glyco_tranf_GTA_type"/>
    <property type="match status" value="1"/>
</dbReference>
<dbReference type="SUPFAM" id="SSF53448">
    <property type="entry name" value="Nucleotide-diphospho-sugar transferases"/>
    <property type="match status" value="1"/>
</dbReference>
<dbReference type="InterPro" id="IPR029044">
    <property type="entry name" value="Nucleotide-diphossugar_trans"/>
</dbReference>
<accession>A0A1J5TMQ0</accession>
<evidence type="ECO:0000313" key="2">
    <source>
        <dbReference type="EMBL" id="OIR14980.1"/>
    </source>
</evidence>
<comment type="caution">
    <text evidence="2">The sequence shown here is derived from an EMBL/GenBank/DDBJ whole genome shotgun (WGS) entry which is preliminary data.</text>
</comment>
<keyword evidence="2" id="KW-0328">Glycosyltransferase</keyword>
<name>A0A1J5TMQ0_9ZZZZ</name>
<evidence type="ECO:0000259" key="1">
    <source>
        <dbReference type="Pfam" id="PF00535"/>
    </source>
</evidence>
<keyword evidence="2" id="KW-0808">Transferase</keyword>
<proteinExistence type="predicted"/>
<dbReference type="InterPro" id="IPR001173">
    <property type="entry name" value="Glyco_trans_2-like"/>
</dbReference>
<gene>
    <name evidence="2" type="primary">epsJ_1</name>
    <name evidence="2" type="ORF">GALL_40980</name>
</gene>
<dbReference type="GO" id="GO:0016758">
    <property type="term" value="F:hexosyltransferase activity"/>
    <property type="evidence" value="ECO:0007669"/>
    <property type="project" value="UniProtKB-ARBA"/>
</dbReference>
<sequence length="318" mass="35867">MSQPLVSIIIPCHNAEPWIAQTLDSAVGQTWRNREIIVIDDGSRDRSLEIARAYAPLPGVRVFTQENRSASSARNRGLAEARGDYIQFLDADDLLHPEKVEIQMRRLLEAGPGHLASGEWARFEGDPGGTAFEEYPNHRDMDGVEFLQVFFEETAMMQPAAWLAPRALLDAAGPWDERITLNDDGEYFSRVVLAAKRILYCPGARVYYRSGLKGSLSRRKDSRSLESLILANRLIVDRLLAADGSERSRAAAAYAWKWAAFELYPGRSDLCREAERECRRLGGSPRPMPAGPAFQRLARMLGWKLAKRLRDRVNPRRT</sequence>
<dbReference type="Pfam" id="PF00535">
    <property type="entry name" value="Glycos_transf_2"/>
    <property type="match status" value="1"/>
</dbReference>
<dbReference type="PANTHER" id="PTHR22916">
    <property type="entry name" value="GLYCOSYLTRANSFERASE"/>
    <property type="match status" value="1"/>
</dbReference>